<keyword evidence="1 4" id="KW-0808">Transferase</keyword>
<dbReference type="AlphaFoldDB" id="A0A401ULX6"/>
<evidence type="ECO:0000259" key="3">
    <source>
        <dbReference type="PROSITE" id="PS51186"/>
    </source>
</evidence>
<name>A0A401ULX6_9CLOT</name>
<accession>A0A401ULX6</accession>
<keyword evidence="2" id="KW-0012">Acyltransferase</keyword>
<sequence length="151" mass="17826">MNICIVEKSIKELELIKPLWEQLNCVHFDKSIYFKSKFEKFTFDKRIKSIYEKAQTGTIKIDMLWNSETENYVGYCLSSINDNLGEIESIYIENDYRKFGLGGKLMESSLSWFKLNGITNIQIGVVYSNEEALPFYERYGFYVGTYILRRK</sequence>
<dbReference type="OrthoDB" id="87541at2"/>
<reference evidence="4 5" key="1">
    <citation type="submission" date="2018-11" db="EMBL/GenBank/DDBJ databases">
        <title>Genome sequencing and assembly of Clostridium tagluense strain A121.</title>
        <authorList>
            <person name="Murakami T."/>
            <person name="Segawa T."/>
            <person name="Shcherbakova V.A."/>
            <person name="Mori H."/>
            <person name="Yoshimura Y."/>
        </authorList>
    </citation>
    <scope>NUCLEOTIDE SEQUENCE [LARGE SCALE GENOMIC DNA]</scope>
    <source>
        <strain evidence="4 5">A121</strain>
    </source>
</reference>
<dbReference type="PANTHER" id="PTHR43420">
    <property type="entry name" value="ACETYLTRANSFERASE"/>
    <property type="match status" value="1"/>
</dbReference>
<dbReference type="InterPro" id="IPR000182">
    <property type="entry name" value="GNAT_dom"/>
</dbReference>
<dbReference type="InterPro" id="IPR050680">
    <property type="entry name" value="YpeA/RimI_acetyltransf"/>
</dbReference>
<evidence type="ECO:0000256" key="1">
    <source>
        <dbReference type="ARBA" id="ARBA00022679"/>
    </source>
</evidence>
<comment type="caution">
    <text evidence="4">The sequence shown here is derived from an EMBL/GenBank/DDBJ whole genome shotgun (WGS) entry which is preliminary data.</text>
</comment>
<protein>
    <submittedName>
        <fullName evidence="4">N-acetyltransferase</fullName>
    </submittedName>
</protein>
<gene>
    <name evidence="4" type="ORF">Ctaglu_21590</name>
</gene>
<dbReference type="Proteomes" id="UP000287872">
    <property type="component" value="Unassembled WGS sequence"/>
</dbReference>
<dbReference type="SUPFAM" id="SSF55729">
    <property type="entry name" value="Acyl-CoA N-acyltransferases (Nat)"/>
    <property type="match status" value="1"/>
</dbReference>
<evidence type="ECO:0000256" key="2">
    <source>
        <dbReference type="ARBA" id="ARBA00023315"/>
    </source>
</evidence>
<evidence type="ECO:0000313" key="4">
    <source>
        <dbReference type="EMBL" id="GCD10536.1"/>
    </source>
</evidence>
<dbReference type="Pfam" id="PF00583">
    <property type="entry name" value="Acetyltransf_1"/>
    <property type="match status" value="1"/>
</dbReference>
<dbReference type="RefSeq" id="WP_125001325.1">
    <property type="nucleotide sequence ID" value="NZ_BHYK01000010.1"/>
</dbReference>
<dbReference type="GO" id="GO:0016747">
    <property type="term" value="F:acyltransferase activity, transferring groups other than amino-acyl groups"/>
    <property type="evidence" value="ECO:0007669"/>
    <property type="project" value="InterPro"/>
</dbReference>
<dbReference type="CDD" id="cd04301">
    <property type="entry name" value="NAT_SF"/>
    <property type="match status" value="1"/>
</dbReference>
<feature type="domain" description="N-acetyltransferase" evidence="3">
    <location>
        <begin position="5"/>
        <end position="151"/>
    </location>
</feature>
<dbReference type="Gene3D" id="3.40.630.30">
    <property type="match status" value="1"/>
</dbReference>
<keyword evidence="5" id="KW-1185">Reference proteome</keyword>
<dbReference type="EMBL" id="BHYK01000010">
    <property type="protein sequence ID" value="GCD10536.1"/>
    <property type="molecule type" value="Genomic_DNA"/>
</dbReference>
<dbReference type="InterPro" id="IPR016181">
    <property type="entry name" value="Acyl_CoA_acyltransferase"/>
</dbReference>
<organism evidence="4 5">
    <name type="scientific">Clostridium tagluense</name>
    <dbReference type="NCBI Taxonomy" id="360422"/>
    <lineage>
        <taxon>Bacteria</taxon>
        <taxon>Bacillati</taxon>
        <taxon>Bacillota</taxon>
        <taxon>Clostridia</taxon>
        <taxon>Eubacteriales</taxon>
        <taxon>Clostridiaceae</taxon>
        <taxon>Clostridium</taxon>
    </lineage>
</organism>
<proteinExistence type="predicted"/>
<dbReference type="PROSITE" id="PS51186">
    <property type="entry name" value="GNAT"/>
    <property type="match status" value="1"/>
</dbReference>
<evidence type="ECO:0000313" key="5">
    <source>
        <dbReference type="Proteomes" id="UP000287872"/>
    </source>
</evidence>